<dbReference type="InterPro" id="IPR028098">
    <property type="entry name" value="Glyco_trans_4-like_N"/>
</dbReference>
<organism evidence="3 4">
    <name type="scientific">Variovorax paradoxus</name>
    <dbReference type="NCBI Taxonomy" id="34073"/>
    <lineage>
        <taxon>Bacteria</taxon>
        <taxon>Pseudomonadati</taxon>
        <taxon>Pseudomonadota</taxon>
        <taxon>Betaproteobacteria</taxon>
        <taxon>Burkholderiales</taxon>
        <taxon>Comamonadaceae</taxon>
        <taxon>Variovorax</taxon>
    </lineage>
</organism>
<dbReference type="Proteomes" id="UP001184828">
    <property type="component" value="Unassembled WGS sequence"/>
</dbReference>
<feature type="domain" description="Glycosyl transferase family 1" evidence="1">
    <location>
        <begin position="187"/>
        <end position="324"/>
    </location>
</feature>
<gene>
    <name evidence="3" type="ORF">J2738_000082</name>
</gene>
<dbReference type="InterPro" id="IPR001296">
    <property type="entry name" value="Glyco_trans_1"/>
</dbReference>
<accession>A0AAE3XU88</accession>
<dbReference type="PANTHER" id="PTHR45947:SF3">
    <property type="entry name" value="SULFOQUINOVOSYL TRANSFERASE SQD2"/>
    <property type="match status" value="1"/>
</dbReference>
<dbReference type="CDD" id="cd03801">
    <property type="entry name" value="GT4_PimA-like"/>
    <property type="match status" value="1"/>
</dbReference>
<sequence>MKSGEKLRIAHLSPAYFSPDSYVGGGERYVDYLTQSLQTVAGFEQAIFAIGPDDQLFLRNGIPVRVLKNESSHPGMTNALSTRLWRELDGFDLVHIHQCLTLFGAFSTSIVRSLKIPAIGTDLGGGEDPQMLRGRGIELLDGLISISKYAHNLVGSHFKGPHEILIGPVDTDRFVPASREPSANVGQILCVSRILPHKGIDRVIAALPPSLNLTIVGRPYHQPYYELLVKMAEGKNVRFVLEADDDALLDIYNNSAVFVQASTARDIYGNNIAKPELMGLTTLEAMSCGLPVIVSDAGSLPELVTDARFGQVFSSHDDLVAIFEKVAAGAWPASDAGELARSHVISHHGLSAIGARLAAFYRRTIVSRKN</sequence>
<dbReference type="GO" id="GO:0016757">
    <property type="term" value="F:glycosyltransferase activity"/>
    <property type="evidence" value="ECO:0007669"/>
    <property type="project" value="InterPro"/>
</dbReference>
<dbReference type="InterPro" id="IPR050194">
    <property type="entry name" value="Glycosyltransferase_grp1"/>
</dbReference>
<dbReference type="RefSeq" id="WP_307698403.1">
    <property type="nucleotide sequence ID" value="NZ_JAUSRU010000008.1"/>
</dbReference>
<dbReference type="EMBL" id="JAVDQZ010000001">
    <property type="protein sequence ID" value="MDR6423960.1"/>
    <property type="molecule type" value="Genomic_DNA"/>
</dbReference>
<comment type="caution">
    <text evidence="3">The sequence shown here is derived from an EMBL/GenBank/DDBJ whole genome shotgun (WGS) entry which is preliminary data.</text>
</comment>
<proteinExistence type="predicted"/>
<dbReference type="AlphaFoldDB" id="A0AAE3XU88"/>
<evidence type="ECO:0000313" key="3">
    <source>
        <dbReference type="EMBL" id="MDR6423960.1"/>
    </source>
</evidence>
<dbReference type="PANTHER" id="PTHR45947">
    <property type="entry name" value="SULFOQUINOVOSYL TRANSFERASE SQD2"/>
    <property type="match status" value="1"/>
</dbReference>
<dbReference type="Pfam" id="PF13439">
    <property type="entry name" value="Glyco_transf_4"/>
    <property type="match status" value="1"/>
</dbReference>
<evidence type="ECO:0000313" key="4">
    <source>
        <dbReference type="Proteomes" id="UP001184828"/>
    </source>
</evidence>
<evidence type="ECO:0000259" key="2">
    <source>
        <dbReference type="Pfam" id="PF13439"/>
    </source>
</evidence>
<dbReference type="Pfam" id="PF00534">
    <property type="entry name" value="Glycos_transf_1"/>
    <property type="match status" value="1"/>
</dbReference>
<protein>
    <submittedName>
        <fullName evidence="3">Glycosyltransferase involved in cell wall biosynthesis</fullName>
    </submittedName>
</protein>
<reference evidence="3" key="1">
    <citation type="submission" date="2023-07" db="EMBL/GenBank/DDBJ databases">
        <title>Sorghum-associated microbial communities from plants grown in Nebraska, USA.</title>
        <authorList>
            <person name="Schachtman D."/>
        </authorList>
    </citation>
    <scope>NUCLEOTIDE SEQUENCE</scope>
    <source>
        <strain evidence="3">DS2114</strain>
    </source>
</reference>
<name>A0AAE3XU88_VARPD</name>
<dbReference type="Gene3D" id="3.40.50.2000">
    <property type="entry name" value="Glycogen Phosphorylase B"/>
    <property type="match status" value="2"/>
</dbReference>
<evidence type="ECO:0000259" key="1">
    <source>
        <dbReference type="Pfam" id="PF00534"/>
    </source>
</evidence>
<dbReference type="SUPFAM" id="SSF53756">
    <property type="entry name" value="UDP-Glycosyltransferase/glycogen phosphorylase"/>
    <property type="match status" value="1"/>
</dbReference>
<feature type="domain" description="Glycosyltransferase subfamily 4-like N-terminal" evidence="2">
    <location>
        <begin position="23"/>
        <end position="159"/>
    </location>
</feature>